<sequence>MLAPWLVLGDFNDILLPNEVKGGNFYPRKAEKFSNHLDSCSLSDIGAKGPLYTWRRAMRNNIIVSKRLDRAVANTDWRDLFSEASVMNLFSAYSDHNPIGVFLGGLHNKKGSRPFRLEAAWTQHPQFPEVVRNAWRRTLDTCINGRLLKLEGELRKDLNETLAQEEMLWFQKSREQWVKHGNKNTKFFHAQTVVRRKRNKIEGLVLSNGDWCTDEVKLEDEAVEYFTNMFQSTNRNNADLDTVDLPTLDKEEAEAMTKEVSKEEFKESLGKYLGVPLLKGRTKCADFNYILQKLNSKLMDWKSKLLNRAGRVTLAKAVLNAIPVYTMQSLWVPEQVCRNIDRQVRKFIWGSQQGKRGLHLVNWERVTLPKARGGLGVREARATNTALLGKAAWSILRKENKLWVRLFEGKYLNGTNLYFYHLNQKDSYVSKGIVKAFRTLESGFISKIGDGEDTNLWLDTWTKDGPLINFIQEEVIPMLDLNTKVSSIIANKQWALQGMDALCPPDVLEDIERIPLPTHSFARDILIWGHTPNGSYSAKSGASRGMGANSMCLRCRMHDETILHCLRDCPVSKQIWAHFGFANSPQFNEENVLTWIYNLTGMKNLESSDQDIKFLCVLYNIWKSRNAWKSSGGLDPVIKRTPLLVSWRKPREGFWKLNTDGSALGNPGPAGVGGILRNDEGAWVGGFSEYIGVRSNMFAELLAIKKGLMLSLDLGLRRLEVESDCLECIKLIKQDVGATHQLGIILQDIRELMKPFESISINHIFREANQCADGLARIGSKNAGMKSTWELPPSEIRLALLADAADTVFERG</sequence>
<dbReference type="Pfam" id="PF13456">
    <property type="entry name" value="RVT_3"/>
    <property type="match status" value="1"/>
</dbReference>
<dbReference type="InterPro" id="IPR002156">
    <property type="entry name" value="RNaseH_domain"/>
</dbReference>
<keyword evidence="3" id="KW-1185">Reference proteome</keyword>
<reference evidence="2" key="1">
    <citation type="submission" date="2020-09" db="EMBL/GenBank/DDBJ databases">
        <title>Genome-Enabled Discovery of Anthraquinone Biosynthesis in Senna tora.</title>
        <authorList>
            <person name="Kang S.-H."/>
            <person name="Pandey R.P."/>
            <person name="Lee C.-M."/>
            <person name="Sim J.-S."/>
            <person name="Jeong J.-T."/>
            <person name="Choi B.-S."/>
            <person name="Jung M."/>
            <person name="Ginzburg D."/>
            <person name="Zhao K."/>
            <person name="Won S.Y."/>
            <person name="Oh T.-J."/>
            <person name="Yu Y."/>
            <person name="Kim N.-H."/>
            <person name="Lee O.R."/>
            <person name="Lee T.-H."/>
            <person name="Bashyal P."/>
            <person name="Kim T.-S."/>
            <person name="Lee W.-H."/>
            <person name="Kawkins C."/>
            <person name="Kim C.-K."/>
            <person name="Kim J.S."/>
            <person name="Ahn B.O."/>
            <person name="Rhee S.Y."/>
            <person name="Sohng J.K."/>
        </authorList>
    </citation>
    <scope>NUCLEOTIDE SEQUENCE</scope>
    <source>
        <tissue evidence="2">Leaf</tissue>
    </source>
</reference>
<accession>A0A834XG43</accession>
<dbReference type="InterPro" id="IPR012337">
    <property type="entry name" value="RNaseH-like_sf"/>
</dbReference>
<dbReference type="Gene3D" id="3.30.420.10">
    <property type="entry name" value="Ribonuclease H-like superfamily/Ribonuclease H"/>
    <property type="match status" value="1"/>
</dbReference>
<dbReference type="GO" id="GO:0004523">
    <property type="term" value="F:RNA-DNA hybrid ribonuclease activity"/>
    <property type="evidence" value="ECO:0007669"/>
    <property type="project" value="InterPro"/>
</dbReference>
<dbReference type="CDD" id="cd06222">
    <property type="entry name" value="RNase_H_like"/>
    <property type="match status" value="1"/>
</dbReference>
<dbReference type="PANTHER" id="PTHR47723">
    <property type="entry name" value="OS05G0353850 PROTEIN"/>
    <property type="match status" value="1"/>
</dbReference>
<name>A0A834XG43_9FABA</name>
<dbReference type="PROSITE" id="PS50879">
    <property type="entry name" value="RNASE_H_1"/>
    <property type="match status" value="1"/>
</dbReference>
<dbReference type="InterPro" id="IPR036397">
    <property type="entry name" value="RNaseH_sf"/>
</dbReference>
<dbReference type="Gene3D" id="3.60.10.10">
    <property type="entry name" value="Endonuclease/exonuclease/phosphatase"/>
    <property type="match status" value="1"/>
</dbReference>
<evidence type="ECO:0000313" key="3">
    <source>
        <dbReference type="Proteomes" id="UP000634136"/>
    </source>
</evidence>
<dbReference type="EMBL" id="JAAIUW010000002">
    <property type="protein sequence ID" value="KAF7842623.1"/>
    <property type="molecule type" value="Genomic_DNA"/>
</dbReference>
<dbReference type="Proteomes" id="UP000634136">
    <property type="component" value="Unassembled WGS sequence"/>
</dbReference>
<gene>
    <name evidence="2" type="ORF">G2W53_004921</name>
</gene>
<dbReference type="AlphaFoldDB" id="A0A834XG43"/>
<dbReference type="PANTHER" id="PTHR47723:SF19">
    <property type="entry name" value="POLYNUCLEOTIDYL TRANSFERASE, RIBONUCLEASE H-LIKE SUPERFAMILY PROTEIN"/>
    <property type="match status" value="1"/>
</dbReference>
<dbReference type="OrthoDB" id="1906820at2759"/>
<feature type="domain" description="RNase H type-1" evidence="1">
    <location>
        <begin position="651"/>
        <end position="781"/>
    </location>
</feature>
<dbReference type="InterPro" id="IPR053151">
    <property type="entry name" value="RNase_H-like"/>
</dbReference>
<dbReference type="GO" id="GO:0003676">
    <property type="term" value="F:nucleic acid binding"/>
    <property type="evidence" value="ECO:0007669"/>
    <property type="project" value="InterPro"/>
</dbReference>
<proteinExistence type="predicted"/>
<dbReference type="InterPro" id="IPR044730">
    <property type="entry name" value="RNase_H-like_dom_plant"/>
</dbReference>
<dbReference type="SUPFAM" id="SSF53098">
    <property type="entry name" value="Ribonuclease H-like"/>
    <property type="match status" value="1"/>
</dbReference>
<evidence type="ECO:0000313" key="2">
    <source>
        <dbReference type="EMBL" id="KAF7842623.1"/>
    </source>
</evidence>
<dbReference type="InterPro" id="IPR036691">
    <property type="entry name" value="Endo/exonu/phosph_ase_sf"/>
</dbReference>
<organism evidence="2 3">
    <name type="scientific">Senna tora</name>
    <dbReference type="NCBI Taxonomy" id="362788"/>
    <lineage>
        <taxon>Eukaryota</taxon>
        <taxon>Viridiplantae</taxon>
        <taxon>Streptophyta</taxon>
        <taxon>Embryophyta</taxon>
        <taxon>Tracheophyta</taxon>
        <taxon>Spermatophyta</taxon>
        <taxon>Magnoliopsida</taxon>
        <taxon>eudicotyledons</taxon>
        <taxon>Gunneridae</taxon>
        <taxon>Pentapetalae</taxon>
        <taxon>rosids</taxon>
        <taxon>fabids</taxon>
        <taxon>Fabales</taxon>
        <taxon>Fabaceae</taxon>
        <taxon>Caesalpinioideae</taxon>
        <taxon>Cassia clade</taxon>
        <taxon>Senna</taxon>
    </lineage>
</organism>
<evidence type="ECO:0000259" key="1">
    <source>
        <dbReference type="PROSITE" id="PS50879"/>
    </source>
</evidence>
<dbReference type="SUPFAM" id="SSF56219">
    <property type="entry name" value="DNase I-like"/>
    <property type="match status" value="1"/>
</dbReference>
<comment type="caution">
    <text evidence="2">The sequence shown here is derived from an EMBL/GenBank/DDBJ whole genome shotgun (WGS) entry which is preliminary data.</text>
</comment>
<protein>
    <submittedName>
        <fullName evidence="2">Putative ribonuclease H protein At1g65750 family</fullName>
    </submittedName>
</protein>